<accession>A0A4Q7Z5W4</accession>
<proteinExistence type="predicted"/>
<sequence length="69" mass="8003">MSNGKSEDFELDDAFIDDEGGDFEGDDVAKAASVKNSLLKRRVIDDILEERRLERKLKDYDYDLEDEDE</sequence>
<dbReference type="EMBL" id="SHKX01000012">
    <property type="protein sequence ID" value="RZU45065.1"/>
    <property type="molecule type" value="Genomic_DNA"/>
</dbReference>
<evidence type="ECO:0000313" key="1">
    <source>
        <dbReference type="EMBL" id="RZU45065.1"/>
    </source>
</evidence>
<dbReference type="InterPro" id="IPR058510">
    <property type="entry name" value="DUF8197"/>
</dbReference>
<comment type="caution">
    <text evidence="1">The sequence shown here is derived from an EMBL/GenBank/DDBJ whole genome shotgun (WGS) entry which is preliminary data.</text>
</comment>
<gene>
    <name evidence="1" type="ORF">EV700_1877</name>
</gene>
<dbReference type="AlphaFoldDB" id="A0A4Q7Z5W4"/>
<reference evidence="1 2" key="1">
    <citation type="submission" date="2019-02" db="EMBL/GenBank/DDBJ databases">
        <title>Genomic Encyclopedia of Type Strains, Phase IV (KMG-IV): sequencing the most valuable type-strain genomes for metagenomic binning, comparative biology and taxonomic classification.</title>
        <authorList>
            <person name="Goeker M."/>
        </authorList>
    </citation>
    <scope>NUCLEOTIDE SEQUENCE [LARGE SCALE GENOMIC DNA]</scope>
    <source>
        <strain evidence="1 2">DSM 105135</strain>
    </source>
</reference>
<keyword evidence="2" id="KW-1185">Reference proteome</keyword>
<dbReference type="Pfam" id="PF26620">
    <property type="entry name" value="DUF8197"/>
    <property type="match status" value="1"/>
</dbReference>
<organism evidence="1 2">
    <name type="scientific">Fluviicoccus keumensis</name>
    <dbReference type="NCBI Taxonomy" id="1435465"/>
    <lineage>
        <taxon>Bacteria</taxon>
        <taxon>Pseudomonadati</taxon>
        <taxon>Pseudomonadota</taxon>
        <taxon>Gammaproteobacteria</taxon>
        <taxon>Moraxellales</taxon>
        <taxon>Moraxellaceae</taxon>
        <taxon>Fluviicoccus</taxon>
    </lineage>
</organism>
<dbReference type="InterPro" id="IPR058059">
    <property type="entry name" value="PA3496-like"/>
</dbReference>
<name>A0A4Q7Z5W4_9GAMM</name>
<protein>
    <submittedName>
        <fullName evidence="1">Uncharacterized protein</fullName>
    </submittedName>
</protein>
<dbReference type="Proteomes" id="UP000292423">
    <property type="component" value="Unassembled WGS sequence"/>
</dbReference>
<evidence type="ECO:0000313" key="2">
    <source>
        <dbReference type="Proteomes" id="UP000292423"/>
    </source>
</evidence>
<dbReference type="NCBIfam" id="NF046101">
    <property type="entry name" value="PA3496_fam"/>
    <property type="match status" value="1"/>
</dbReference>
<dbReference type="RefSeq" id="WP_130413053.1">
    <property type="nucleotide sequence ID" value="NZ_SHKX01000012.1"/>
</dbReference>